<dbReference type="PANTHER" id="PTHR45398">
    <property type="match status" value="1"/>
</dbReference>
<evidence type="ECO:0000313" key="3">
    <source>
        <dbReference type="Proteomes" id="UP001331936"/>
    </source>
</evidence>
<evidence type="ECO:0000313" key="2">
    <source>
        <dbReference type="EMBL" id="MEE2035597.1"/>
    </source>
</evidence>
<dbReference type="Proteomes" id="UP001331936">
    <property type="component" value="Unassembled WGS sequence"/>
</dbReference>
<dbReference type="InterPro" id="IPR023213">
    <property type="entry name" value="CAT-like_dom_sf"/>
</dbReference>
<dbReference type="EMBL" id="JAUZMZ010000409">
    <property type="protein sequence ID" value="MEE2035597.1"/>
    <property type="molecule type" value="Genomic_DNA"/>
</dbReference>
<reference evidence="2 3" key="1">
    <citation type="submission" date="2023-08" db="EMBL/GenBank/DDBJ databases">
        <authorList>
            <person name="Girao M."/>
            <person name="Carvalho M.F."/>
        </authorList>
    </citation>
    <scope>NUCLEOTIDE SEQUENCE [LARGE SCALE GENOMIC DNA]</scope>
    <source>
        <strain evidence="2 3">CC-R104</strain>
    </source>
</reference>
<name>A0ABU7K030_9NOCA</name>
<comment type="caution">
    <text evidence="2">The sequence shown here is derived from an EMBL/GenBank/DDBJ whole genome shotgun (WGS) entry which is preliminary data.</text>
</comment>
<evidence type="ECO:0000259" key="1">
    <source>
        <dbReference type="Pfam" id="PF00668"/>
    </source>
</evidence>
<organism evidence="2 3">
    <name type="scientific">Rhodococcus chondri</name>
    <dbReference type="NCBI Taxonomy" id="3065941"/>
    <lineage>
        <taxon>Bacteria</taxon>
        <taxon>Bacillati</taxon>
        <taxon>Actinomycetota</taxon>
        <taxon>Actinomycetes</taxon>
        <taxon>Mycobacteriales</taxon>
        <taxon>Nocardiaceae</taxon>
        <taxon>Rhodococcus</taxon>
    </lineage>
</organism>
<feature type="non-terminal residue" evidence="2">
    <location>
        <position position="183"/>
    </location>
</feature>
<keyword evidence="3" id="KW-1185">Reference proteome</keyword>
<dbReference type="PANTHER" id="PTHR45398:SF1">
    <property type="entry name" value="ENZYME, PUTATIVE (JCVI)-RELATED"/>
    <property type="match status" value="1"/>
</dbReference>
<dbReference type="InterPro" id="IPR001242">
    <property type="entry name" value="Condensation_dom"/>
</dbReference>
<feature type="non-terminal residue" evidence="2">
    <location>
        <position position="1"/>
    </location>
</feature>
<dbReference type="Gene3D" id="3.30.559.10">
    <property type="entry name" value="Chloramphenicol acetyltransferase-like domain"/>
    <property type="match status" value="1"/>
</dbReference>
<dbReference type="RefSeq" id="WP_330154867.1">
    <property type="nucleotide sequence ID" value="NZ_JAUZMZ010000409.1"/>
</dbReference>
<proteinExistence type="predicted"/>
<dbReference type="SUPFAM" id="SSF52777">
    <property type="entry name" value="CoA-dependent acyltransferases"/>
    <property type="match status" value="1"/>
</dbReference>
<accession>A0ABU7K030</accession>
<protein>
    <submittedName>
        <fullName evidence="2">Condensation domain-containing protein</fullName>
    </submittedName>
</protein>
<gene>
    <name evidence="2" type="ORF">Q8814_26445</name>
</gene>
<dbReference type="Pfam" id="PF00668">
    <property type="entry name" value="Condensation"/>
    <property type="match status" value="1"/>
</dbReference>
<feature type="domain" description="Condensation" evidence="1">
    <location>
        <begin position="3"/>
        <end position="165"/>
    </location>
</feature>
<sequence>NRFDPDSGAYNVAVTLRLTGILDLDALRAAVTDILGRHETLRTRYPDSDAGPYQQIVPVADALGERTLTVDPLTGRLDEQLREVIGRGFDVTREIPTALTVLRESDDSHVLVLVVHHIAIDGWSMQALARDLVAAYSARSAGDAPAWEPLPVQYADYALWQRDLLGTVGDPESVAARQLSFWR</sequence>